<evidence type="ECO:0000313" key="1">
    <source>
        <dbReference type="Proteomes" id="UP000095285"/>
    </source>
</evidence>
<organism evidence="1 2">
    <name type="scientific">Loa loa</name>
    <name type="common">Eye worm</name>
    <name type="synonym">Filaria loa</name>
    <dbReference type="NCBI Taxonomy" id="7209"/>
    <lineage>
        <taxon>Eukaryota</taxon>
        <taxon>Metazoa</taxon>
        <taxon>Ecdysozoa</taxon>
        <taxon>Nematoda</taxon>
        <taxon>Chromadorea</taxon>
        <taxon>Rhabditida</taxon>
        <taxon>Spirurina</taxon>
        <taxon>Spiruromorpha</taxon>
        <taxon>Filarioidea</taxon>
        <taxon>Onchocercidae</taxon>
        <taxon>Loa</taxon>
    </lineage>
</organism>
<dbReference type="AlphaFoldDB" id="A0A1I7VNL3"/>
<keyword evidence="1" id="KW-1185">Reference proteome</keyword>
<sequence length="188" mass="22578">MDLTQIQIEVLTIEALCQQYETRARITKEKLMHLERYVGTLEKITSDWNTFNYPQSRRKRKKRRNMRKWRMTIEDDAELALKRFSQNKESSLTECRPVVSLPQQSLQRSVVKNMERILEWFRSLPEKFGRVSTIGSLLYKELISTKRNDRNWRTRVEEMERVLRQLEAIGENVEQPTIETMIESKLLN</sequence>
<accession>A0A1I7VNL3</accession>
<dbReference type="Proteomes" id="UP000095285">
    <property type="component" value="Unassembled WGS sequence"/>
</dbReference>
<proteinExistence type="predicted"/>
<dbReference type="WBParaSite" id="EN70_4527">
    <property type="protein sequence ID" value="EN70_4527"/>
    <property type="gene ID" value="EN70_4527"/>
</dbReference>
<reference evidence="2" key="2">
    <citation type="submission" date="2016-11" db="UniProtKB">
        <authorList>
            <consortium name="WormBaseParasite"/>
        </authorList>
    </citation>
    <scope>IDENTIFICATION</scope>
</reference>
<evidence type="ECO:0000313" key="2">
    <source>
        <dbReference type="WBParaSite" id="EN70_4527"/>
    </source>
</evidence>
<reference evidence="1" key="1">
    <citation type="submission" date="2012-04" db="EMBL/GenBank/DDBJ databases">
        <title>The Genome Sequence of Loa loa.</title>
        <authorList>
            <consortium name="The Broad Institute Genome Sequencing Platform"/>
            <consortium name="Broad Institute Genome Sequencing Center for Infectious Disease"/>
            <person name="Nutman T.B."/>
            <person name="Fink D.L."/>
            <person name="Russ C."/>
            <person name="Young S."/>
            <person name="Zeng Q."/>
            <person name="Gargeya S."/>
            <person name="Alvarado L."/>
            <person name="Berlin A."/>
            <person name="Chapman S.B."/>
            <person name="Chen Z."/>
            <person name="Freedman E."/>
            <person name="Gellesch M."/>
            <person name="Goldberg J."/>
            <person name="Griggs A."/>
            <person name="Gujja S."/>
            <person name="Heilman E.R."/>
            <person name="Heiman D."/>
            <person name="Howarth C."/>
            <person name="Mehta T."/>
            <person name="Neiman D."/>
            <person name="Pearson M."/>
            <person name="Roberts A."/>
            <person name="Saif S."/>
            <person name="Shea T."/>
            <person name="Shenoy N."/>
            <person name="Sisk P."/>
            <person name="Stolte C."/>
            <person name="Sykes S."/>
            <person name="White J."/>
            <person name="Yandava C."/>
            <person name="Haas B."/>
            <person name="Henn M.R."/>
            <person name="Nusbaum C."/>
            <person name="Birren B."/>
        </authorList>
    </citation>
    <scope>NUCLEOTIDE SEQUENCE [LARGE SCALE GENOMIC DNA]</scope>
</reference>
<protein>
    <submittedName>
        <fullName evidence="2">Uncharacterized protein</fullName>
    </submittedName>
</protein>
<name>A0A1I7VNL3_LOALO</name>